<name>A0ABW6HGK1_9ACTN</name>
<evidence type="ECO:0000313" key="2">
    <source>
        <dbReference type="Proteomes" id="UP001599756"/>
    </source>
</evidence>
<dbReference type="EMBL" id="JBHYTS010000111">
    <property type="protein sequence ID" value="MFE1755772.1"/>
    <property type="molecule type" value="Genomic_DNA"/>
</dbReference>
<protein>
    <submittedName>
        <fullName evidence="1">Helix-turn-helix domain-containing protein</fullName>
    </submittedName>
</protein>
<organism evidence="1 2">
    <name type="scientific">Streptomyces anandii</name>
    <dbReference type="NCBI Taxonomy" id="285454"/>
    <lineage>
        <taxon>Bacteria</taxon>
        <taxon>Bacillati</taxon>
        <taxon>Actinomycetota</taxon>
        <taxon>Actinomycetes</taxon>
        <taxon>Kitasatosporales</taxon>
        <taxon>Streptomycetaceae</taxon>
        <taxon>Streptomyces</taxon>
    </lineage>
</organism>
<dbReference type="RefSeq" id="WP_381843449.1">
    <property type="nucleotide sequence ID" value="NZ_JBHYTS010000111.1"/>
</dbReference>
<dbReference type="InterPro" id="IPR009057">
    <property type="entry name" value="Homeodomain-like_sf"/>
</dbReference>
<gene>
    <name evidence="1" type="ORF">ACFW88_35485</name>
</gene>
<dbReference type="Proteomes" id="UP001599756">
    <property type="component" value="Unassembled WGS sequence"/>
</dbReference>
<reference evidence="1 2" key="1">
    <citation type="submission" date="2024-09" db="EMBL/GenBank/DDBJ databases">
        <title>The Natural Products Discovery Center: Release of the First 8490 Sequenced Strains for Exploring Actinobacteria Biosynthetic Diversity.</title>
        <authorList>
            <person name="Kalkreuter E."/>
            <person name="Kautsar S.A."/>
            <person name="Yang D."/>
            <person name="Bader C.D."/>
            <person name="Teijaro C.N."/>
            <person name="Fluegel L."/>
            <person name="Davis C.M."/>
            <person name="Simpson J.R."/>
            <person name="Lauterbach L."/>
            <person name="Steele A.D."/>
            <person name="Gui C."/>
            <person name="Meng S."/>
            <person name="Li G."/>
            <person name="Viehrig K."/>
            <person name="Ye F."/>
            <person name="Su P."/>
            <person name="Kiefer A.F."/>
            <person name="Nichols A."/>
            <person name="Cepeda A.J."/>
            <person name="Yan W."/>
            <person name="Fan B."/>
            <person name="Jiang Y."/>
            <person name="Adhikari A."/>
            <person name="Zheng C.-J."/>
            <person name="Schuster L."/>
            <person name="Cowan T.M."/>
            <person name="Smanski M.J."/>
            <person name="Chevrette M.G."/>
            <person name="De Carvalho L.P.S."/>
            <person name="Shen B."/>
        </authorList>
    </citation>
    <scope>NUCLEOTIDE SEQUENCE [LARGE SCALE GENOMIC DNA]</scope>
    <source>
        <strain evidence="1 2">NPDC059500</strain>
    </source>
</reference>
<keyword evidence="2" id="KW-1185">Reference proteome</keyword>
<dbReference type="Pfam" id="PF13384">
    <property type="entry name" value="HTH_23"/>
    <property type="match status" value="1"/>
</dbReference>
<accession>A0ABW6HGK1</accession>
<dbReference type="SUPFAM" id="SSF46689">
    <property type="entry name" value="Homeodomain-like"/>
    <property type="match status" value="1"/>
</dbReference>
<sequence>MRPQALERFQAGERNAEVAAALRVSARSVERWRRAWREGGEAGVLS</sequence>
<evidence type="ECO:0000313" key="1">
    <source>
        <dbReference type="EMBL" id="MFE1755772.1"/>
    </source>
</evidence>
<proteinExistence type="predicted"/>
<comment type="caution">
    <text evidence="1">The sequence shown here is derived from an EMBL/GenBank/DDBJ whole genome shotgun (WGS) entry which is preliminary data.</text>
</comment>